<sequence>MAWQRNSWSANNLLMLALASARAYQQPMKMCQKRGPELRQYKAGDSLRLGLCLTFKEDNLRLGTLFKDLIQDPERDIYRVGTCQQAFSDVNIQRGEYIYFEFCEDPRKLFHVIYNMCAVFSCNPEILPRDARLAAMGILFNGTREQFDDAGRVAPKHFTDVRDCGLMFYNSAEIPVYLCYVPSAKLKAPRTARTAGDSIIMSQASTQHKPSIAELKQAESSDKHGTNSRISEYNKEQQVTKYLLFGPEQARQYKAGDVLRLGMCLTFKEDNLRLGTFFKDVIQDPERDIYRVGTCQQAFSDVNIQRGEYIYFEFCEDPRKLFHVIYNMSIAFNAKADILGKDARLAAMGILFNGTREQFDDAGRVATQFFTDVRDCGLMFYNSAEIPVYLCYVPSAKLKAPRTARTAGDSIIMSQASTQHKPSIAELKQAESSDKHGTNSRISEYNKEQQVTKYLLFGPEQARQYKAGDVLRLGLCLTFKEDNLRLGTLFKDVIQDPERDIYRVGTCQQAFSDVNIQRGEYIYFEFCEDPRKLFHVIYNMSIAFNAKADILGKDARLAAMGILFNGTREQFDDAGRVATQFFTDARDCGLMVCDSAEIPVYLCYVPSAKLKAPRTAREAGDSAIINPDNQATKN</sequence>
<protein>
    <submittedName>
        <fullName evidence="2 3">Uncharacterized protein</fullName>
    </submittedName>
</protein>
<keyword evidence="4" id="KW-1185">Reference proteome</keyword>
<dbReference type="Proteomes" id="UP000011087">
    <property type="component" value="Unassembled WGS sequence"/>
</dbReference>
<evidence type="ECO:0000256" key="1">
    <source>
        <dbReference type="SAM" id="SignalP"/>
    </source>
</evidence>
<dbReference type="EnsemblProtists" id="EKX49095">
    <property type="protein sequence ID" value="EKX49095"/>
    <property type="gene ID" value="GUITHDRAFT_105176"/>
</dbReference>
<evidence type="ECO:0000313" key="4">
    <source>
        <dbReference type="Proteomes" id="UP000011087"/>
    </source>
</evidence>
<gene>
    <name evidence="2" type="ORF">GUITHDRAFT_105176</name>
</gene>
<accession>L1JLS6</accession>
<dbReference type="PaxDb" id="55529-EKX49095"/>
<evidence type="ECO:0000313" key="2">
    <source>
        <dbReference type="EMBL" id="EKX49095.1"/>
    </source>
</evidence>
<proteinExistence type="predicted"/>
<dbReference type="EMBL" id="JH992983">
    <property type="protein sequence ID" value="EKX49095.1"/>
    <property type="molecule type" value="Genomic_DNA"/>
</dbReference>
<reference evidence="2 4" key="1">
    <citation type="journal article" date="2012" name="Nature">
        <title>Algal genomes reveal evolutionary mosaicism and the fate of nucleomorphs.</title>
        <authorList>
            <consortium name="DOE Joint Genome Institute"/>
            <person name="Curtis B.A."/>
            <person name="Tanifuji G."/>
            <person name="Burki F."/>
            <person name="Gruber A."/>
            <person name="Irimia M."/>
            <person name="Maruyama S."/>
            <person name="Arias M.C."/>
            <person name="Ball S.G."/>
            <person name="Gile G.H."/>
            <person name="Hirakawa Y."/>
            <person name="Hopkins J.F."/>
            <person name="Kuo A."/>
            <person name="Rensing S.A."/>
            <person name="Schmutz J."/>
            <person name="Symeonidi A."/>
            <person name="Elias M."/>
            <person name="Eveleigh R.J."/>
            <person name="Herman E.K."/>
            <person name="Klute M.J."/>
            <person name="Nakayama T."/>
            <person name="Obornik M."/>
            <person name="Reyes-Prieto A."/>
            <person name="Armbrust E.V."/>
            <person name="Aves S.J."/>
            <person name="Beiko R.G."/>
            <person name="Coutinho P."/>
            <person name="Dacks J.B."/>
            <person name="Durnford D.G."/>
            <person name="Fast N.M."/>
            <person name="Green B.R."/>
            <person name="Grisdale C.J."/>
            <person name="Hempel F."/>
            <person name="Henrissat B."/>
            <person name="Hoppner M.P."/>
            <person name="Ishida K."/>
            <person name="Kim E."/>
            <person name="Koreny L."/>
            <person name="Kroth P.G."/>
            <person name="Liu Y."/>
            <person name="Malik S.B."/>
            <person name="Maier U.G."/>
            <person name="McRose D."/>
            <person name="Mock T."/>
            <person name="Neilson J.A."/>
            <person name="Onodera N.T."/>
            <person name="Poole A.M."/>
            <person name="Pritham E.J."/>
            <person name="Richards T.A."/>
            <person name="Rocap G."/>
            <person name="Roy S.W."/>
            <person name="Sarai C."/>
            <person name="Schaack S."/>
            <person name="Shirato S."/>
            <person name="Slamovits C.H."/>
            <person name="Spencer D.F."/>
            <person name="Suzuki S."/>
            <person name="Worden A.Z."/>
            <person name="Zauner S."/>
            <person name="Barry K."/>
            <person name="Bell C."/>
            <person name="Bharti A.K."/>
            <person name="Crow J.A."/>
            <person name="Grimwood J."/>
            <person name="Kramer R."/>
            <person name="Lindquist E."/>
            <person name="Lucas S."/>
            <person name="Salamov A."/>
            <person name="McFadden G.I."/>
            <person name="Lane C.E."/>
            <person name="Keeling P.J."/>
            <person name="Gray M.W."/>
            <person name="Grigoriev I.V."/>
            <person name="Archibald J.M."/>
        </authorList>
    </citation>
    <scope>NUCLEOTIDE SEQUENCE</scope>
    <source>
        <strain evidence="2 4">CCMP2712</strain>
    </source>
</reference>
<dbReference type="HOGENOM" id="CLU_431783_0_0_1"/>
<evidence type="ECO:0000313" key="3">
    <source>
        <dbReference type="EnsemblProtists" id="EKX49095"/>
    </source>
</evidence>
<keyword evidence="1" id="KW-0732">Signal</keyword>
<feature type="signal peptide" evidence="1">
    <location>
        <begin position="1"/>
        <end position="23"/>
    </location>
</feature>
<reference evidence="4" key="2">
    <citation type="submission" date="2012-11" db="EMBL/GenBank/DDBJ databases">
        <authorList>
            <person name="Kuo A."/>
            <person name="Curtis B.A."/>
            <person name="Tanifuji G."/>
            <person name="Burki F."/>
            <person name="Gruber A."/>
            <person name="Irimia M."/>
            <person name="Maruyama S."/>
            <person name="Arias M.C."/>
            <person name="Ball S.G."/>
            <person name="Gile G.H."/>
            <person name="Hirakawa Y."/>
            <person name="Hopkins J.F."/>
            <person name="Rensing S.A."/>
            <person name="Schmutz J."/>
            <person name="Symeonidi A."/>
            <person name="Elias M."/>
            <person name="Eveleigh R.J."/>
            <person name="Herman E.K."/>
            <person name="Klute M.J."/>
            <person name="Nakayama T."/>
            <person name="Obornik M."/>
            <person name="Reyes-Prieto A."/>
            <person name="Armbrust E.V."/>
            <person name="Aves S.J."/>
            <person name="Beiko R.G."/>
            <person name="Coutinho P."/>
            <person name="Dacks J.B."/>
            <person name="Durnford D.G."/>
            <person name="Fast N.M."/>
            <person name="Green B.R."/>
            <person name="Grisdale C."/>
            <person name="Hempe F."/>
            <person name="Henrissat B."/>
            <person name="Hoppner M.P."/>
            <person name="Ishida K.-I."/>
            <person name="Kim E."/>
            <person name="Koreny L."/>
            <person name="Kroth P.G."/>
            <person name="Liu Y."/>
            <person name="Malik S.-B."/>
            <person name="Maier U.G."/>
            <person name="McRose D."/>
            <person name="Mock T."/>
            <person name="Neilson J.A."/>
            <person name="Onodera N.T."/>
            <person name="Poole A.M."/>
            <person name="Pritham E.J."/>
            <person name="Richards T.A."/>
            <person name="Rocap G."/>
            <person name="Roy S.W."/>
            <person name="Sarai C."/>
            <person name="Schaack S."/>
            <person name="Shirato S."/>
            <person name="Slamovits C.H."/>
            <person name="Spencer D.F."/>
            <person name="Suzuki S."/>
            <person name="Worden A.Z."/>
            <person name="Zauner S."/>
            <person name="Barry K."/>
            <person name="Bell C."/>
            <person name="Bharti A.K."/>
            <person name="Crow J.A."/>
            <person name="Grimwood J."/>
            <person name="Kramer R."/>
            <person name="Lindquist E."/>
            <person name="Lucas S."/>
            <person name="Salamov A."/>
            <person name="McFadden G.I."/>
            <person name="Lane C.E."/>
            <person name="Keeling P.J."/>
            <person name="Gray M.W."/>
            <person name="Grigoriev I.V."/>
            <person name="Archibald J.M."/>
        </authorList>
    </citation>
    <scope>NUCLEOTIDE SEQUENCE</scope>
    <source>
        <strain evidence="4">CCMP2712</strain>
    </source>
</reference>
<organism evidence="2">
    <name type="scientific">Guillardia theta (strain CCMP2712)</name>
    <name type="common">Cryptophyte</name>
    <dbReference type="NCBI Taxonomy" id="905079"/>
    <lineage>
        <taxon>Eukaryota</taxon>
        <taxon>Cryptophyceae</taxon>
        <taxon>Pyrenomonadales</taxon>
        <taxon>Geminigeraceae</taxon>
        <taxon>Guillardia</taxon>
    </lineage>
</organism>
<reference evidence="3" key="3">
    <citation type="submission" date="2016-03" db="UniProtKB">
        <authorList>
            <consortium name="EnsemblProtists"/>
        </authorList>
    </citation>
    <scope>IDENTIFICATION</scope>
</reference>
<feature type="chain" id="PRO_5008771511" evidence="1">
    <location>
        <begin position="24"/>
        <end position="634"/>
    </location>
</feature>
<dbReference type="GeneID" id="17305646"/>
<dbReference type="RefSeq" id="XP_005836075.1">
    <property type="nucleotide sequence ID" value="XM_005836018.1"/>
</dbReference>
<dbReference type="KEGG" id="gtt:GUITHDRAFT_105176"/>
<dbReference type="AlphaFoldDB" id="L1JLS6"/>
<name>L1JLS6_GUITC</name>